<gene>
    <name evidence="13" type="ORF">GCM10007877_36090</name>
</gene>
<evidence type="ECO:0000256" key="3">
    <source>
        <dbReference type="ARBA" id="ARBA00022452"/>
    </source>
</evidence>
<dbReference type="InterPro" id="IPR036942">
    <property type="entry name" value="Beta-barrel_TonB_sf"/>
</dbReference>
<dbReference type="InterPro" id="IPR012910">
    <property type="entry name" value="Plug_dom"/>
</dbReference>
<evidence type="ECO:0000256" key="8">
    <source>
        <dbReference type="ARBA" id="ARBA00023065"/>
    </source>
</evidence>
<dbReference type="Proteomes" id="UP001156870">
    <property type="component" value="Unassembled WGS sequence"/>
</dbReference>
<dbReference type="PROSITE" id="PS52016">
    <property type="entry name" value="TONB_DEPENDENT_REC_3"/>
    <property type="match status" value="1"/>
</dbReference>
<dbReference type="PANTHER" id="PTHR32552">
    <property type="entry name" value="FERRICHROME IRON RECEPTOR-RELATED"/>
    <property type="match status" value="1"/>
</dbReference>
<dbReference type="Pfam" id="PF07715">
    <property type="entry name" value="Plug"/>
    <property type="match status" value="1"/>
</dbReference>
<keyword evidence="4" id="KW-0410">Iron transport</keyword>
<keyword evidence="2 11" id="KW-0813">Transport</keyword>
<dbReference type="Gene3D" id="2.40.170.20">
    <property type="entry name" value="TonB-dependent receptor, beta-barrel domain"/>
    <property type="match status" value="1"/>
</dbReference>
<dbReference type="GO" id="GO:0015344">
    <property type="term" value="F:siderophore uptake transmembrane transporter activity"/>
    <property type="evidence" value="ECO:0007669"/>
    <property type="project" value="TreeGrafter"/>
</dbReference>
<evidence type="ECO:0000256" key="1">
    <source>
        <dbReference type="ARBA" id="ARBA00004571"/>
    </source>
</evidence>
<evidence type="ECO:0000256" key="2">
    <source>
        <dbReference type="ARBA" id="ARBA00022448"/>
    </source>
</evidence>
<evidence type="ECO:0000313" key="13">
    <source>
        <dbReference type="EMBL" id="GLS27890.1"/>
    </source>
</evidence>
<comment type="subcellular location">
    <subcellularLocation>
        <location evidence="1 11">Cell outer membrane</location>
        <topology evidence="1 11">Multi-pass membrane protein</topology>
    </subcellularLocation>
</comment>
<protein>
    <submittedName>
        <fullName evidence="13">TonB-dependent receptor</fullName>
    </submittedName>
</protein>
<keyword evidence="10 11" id="KW-0998">Cell outer membrane</keyword>
<keyword evidence="9 11" id="KW-0472">Membrane</keyword>
<accession>A0AA37WNT4</accession>
<evidence type="ECO:0000256" key="11">
    <source>
        <dbReference type="PROSITE-ProRule" id="PRU01360"/>
    </source>
</evidence>
<dbReference type="PANTHER" id="PTHR32552:SF68">
    <property type="entry name" value="FERRICHROME OUTER MEMBRANE TRANSPORTER_PHAGE RECEPTOR"/>
    <property type="match status" value="1"/>
</dbReference>
<name>A0AA37WNT4_9GAMM</name>
<dbReference type="Gene3D" id="2.170.130.10">
    <property type="entry name" value="TonB-dependent receptor, plug domain"/>
    <property type="match status" value="1"/>
</dbReference>
<evidence type="ECO:0000256" key="7">
    <source>
        <dbReference type="ARBA" id="ARBA00023004"/>
    </source>
</evidence>
<keyword evidence="8" id="KW-0406">Ion transport</keyword>
<evidence type="ECO:0000256" key="10">
    <source>
        <dbReference type="ARBA" id="ARBA00023237"/>
    </source>
</evidence>
<evidence type="ECO:0000313" key="14">
    <source>
        <dbReference type="Proteomes" id="UP001156870"/>
    </source>
</evidence>
<reference evidence="13 14" key="1">
    <citation type="journal article" date="2014" name="Int. J. Syst. Evol. Microbiol.">
        <title>Complete genome sequence of Corynebacterium casei LMG S-19264T (=DSM 44701T), isolated from a smear-ripened cheese.</title>
        <authorList>
            <consortium name="US DOE Joint Genome Institute (JGI-PGF)"/>
            <person name="Walter F."/>
            <person name="Albersmeier A."/>
            <person name="Kalinowski J."/>
            <person name="Ruckert C."/>
        </authorList>
    </citation>
    <scope>NUCLEOTIDE SEQUENCE [LARGE SCALE GENOMIC DNA]</scope>
    <source>
        <strain evidence="13 14">NBRC 110095</strain>
    </source>
</reference>
<keyword evidence="13" id="KW-0675">Receptor</keyword>
<evidence type="ECO:0000256" key="5">
    <source>
        <dbReference type="ARBA" id="ARBA00022692"/>
    </source>
</evidence>
<dbReference type="EMBL" id="BSPD01000092">
    <property type="protein sequence ID" value="GLS27890.1"/>
    <property type="molecule type" value="Genomic_DNA"/>
</dbReference>
<dbReference type="SUPFAM" id="SSF56935">
    <property type="entry name" value="Porins"/>
    <property type="match status" value="1"/>
</dbReference>
<organism evidence="13 14">
    <name type="scientific">Marinibactrum halimedae</name>
    <dbReference type="NCBI Taxonomy" id="1444977"/>
    <lineage>
        <taxon>Bacteria</taxon>
        <taxon>Pseudomonadati</taxon>
        <taxon>Pseudomonadota</taxon>
        <taxon>Gammaproteobacteria</taxon>
        <taxon>Cellvibrionales</taxon>
        <taxon>Cellvibrionaceae</taxon>
        <taxon>Marinibactrum</taxon>
    </lineage>
</organism>
<dbReference type="InterPro" id="IPR037066">
    <property type="entry name" value="Plug_dom_sf"/>
</dbReference>
<evidence type="ECO:0000256" key="4">
    <source>
        <dbReference type="ARBA" id="ARBA00022496"/>
    </source>
</evidence>
<dbReference type="AlphaFoldDB" id="A0AA37WNT4"/>
<dbReference type="GO" id="GO:0009279">
    <property type="term" value="C:cell outer membrane"/>
    <property type="evidence" value="ECO:0007669"/>
    <property type="project" value="UniProtKB-SubCell"/>
</dbReference>
<keyword evidence="6" id="KW-0732">Signal</keyword>
<evidence type="ECO:0000259" key="12">
    <source>
        <dbReference type="Pfam" id="PF07715"/>
    </source>
</evidence>
<feature type="domain" description="TonB-dependent receptor plug" evidence="12">
    <location>
        <begin position="68"/>
        <end position="163"/>
    </location>
</feature>
<keyword evidence="7" id="KW-0408">Iron</keyword>
<dbReference type="PROSITE" id="PS00018">
    <property type="entry name" value="EF_HAND_1"/>
    <property type="match status" value="1"/>
</dbReference>
<dbReference type="InterPro" id="IPR018247">
    <property type="entry name" value="EF_Hand_1_Ca_BS"/>
</dbReference>
<evidence type="ECO:0000256" key="6">
    <source>
        <dbReference type="ARBA" id="ARBA00022729"/>
    </source>
</evidence>
<keyword evidence="5 11" id="KW-0812">Transmembrane</keyword>
<comment type="caution">
    <text evidence="13">The sequence shown here is derived from an EMBL/GenBank/DDBJ whole genome shotgun (WGS) entry which is preliminary data.</text>
</comment>
<dbReference type="InterPro" id="IPR039426">
    <property type="entry name" value="TonB-dep_rcpt-like"/>
</dbReference>
<sequence length="795" mass="87259">MKTIEWKASPLFLKKPLCFATLGAITALTISTHALSQEAKIEEVVVQGSLGSLPGEDVEIFGFGKSILETPRSASTISSEQLERFNVGDIDELVAFAPGTFTQSFFGVAGSLDVRGTPGETYFRGVRRLDNPGNYPTPIGASDRIDIVRGPASPIYGPSKIGGYLNFNPKSARADGGQYLENHEGEFSYTTGSWDKNIATAEVGGPLADNVGYYLYGEVEDSGSYYDNTNTEQTILQASFDVDANDNLRFQFGGMYHDFDGNQVAGWNRLTQELVDNGTYITGTAIPLDTNGDGFISHQEYGAADVDQFSFRPGGVSESTVTPNMALQNVGTTQLDGNQVLVSEDDLLTNEVITLYFDTIYTTESDLEIKNQLFYETYDNLNENAYGFSQFHDSSVIENKLVFSKSIDADGMTASLQASPSIRYTEFEHGDDFINEFFNRRDLTMESSALDRRLLATQIDDDYTTYSEGNYLNLGMAFLADFTFDSGLSTLIGLRYDTIDMESSIPVDKLLFPLDEDESDSASDTDEGVSWTVSLSYDTSIGLIPYVTFSEQATTVAGQGAELTVGNIEDGTAMDVSTLKEVGVKGSFLDDSLYFAVSVYEQERTDFSAQSIVTNSADRTEGLEAELRWVVNESLVLTAGYTNVEVVNLNTVENDGRFSFYGAEDLDIDPTLMYGGNISGFPPASSESDARKAGIPENVYSFTGTYDFNNGLAVNTSVVRADSVYSGYSQAVELPAYTLVNAGLFYEYEDWSFSLTGKNLTDERYYRANFPNLFGSQIVLPELPRHFQASMAYKF</sequence>
<evidence type="ECO:0000256" key="9">
    <source>
        <dbReference type="ARBA" id="ARBA00023136"/>
    </source>
</evidence>
<dbReference type="RefSeq" id="WP_232595114.1">
    <property type="nucleotide sequence ID" value="NZ_BSPD01000092.1"/>
</dbReference>
<keyword evidence="3 11" id="KW-1134">Transmembrane beta strand</keyword>
<proteinExistence type="inferred from homology"/>
<comment type="similarity">
    <text evidence="11">Belongs to the TonB-dependent receptor family.</text>
</comment>
<keyword evidence="14" id="KW-1185">Reference proteome</keyword>